<organism evidence="9">
    <name type="scientific">Eucalyptus grandis</name>
    <name type="common">Flooded gum</name>
    <dbReference type="NCBI Taxonomy" id="71139"/>
    <lineage>
        <taxon>Eukaryota</taxon>
        <taxon>Viridiplantae</taxon>
        <taxon>Streptophyta</taxon>
        <taxon>Embryophyta</taxon>
        <taxon>Tracheophyta</taxon>
        <taxon>Spermatophyta</taxon>
        <taxon>Magnoliopsida</taxon>
        <taxon>eudicotyledons</taxon>
        <taxon>Gunneridae</taxon>
        <taxon>Pentapetalae</taxon>
        <taxon>rosids</taxon>
        <taxon>malvids</taxon>
        <taxon>Myrtales</taxon>
        <taxon>Myrtaceae</taxon>
        <taxon>Myrtoideae</taxon>
        <taxon>Eucalypteae</taxon>
        <taxon>Eucalyptus</taxon>
    </lineage>
</organism>
<evidence type="ECO:0000256" key="2">
    <source>
        <dbReference type="ARBA" id="ARBA00022523"/>
    </source>
</evidence>
<dbReference type="EMBL" id="KK198763">
    <property type="protein sequence ID" value="KCW46287.1"/>
    <property type="molecule type" value="Genomic_DNA"/>
</dbReference>
<dbReference type="OMA" id="PYASTIQ"/>
<reference evidence="9" key="1">
    <citation type="submission" date="2013-07" db="EMBL/GenBank/DDBJ databases">
        <title>The genome of Eucalyptus grandis.</title>
        <authorList>
            <person name="Schmutz J."/>
            <person name="Hayes R."/>
            <person name="Myburg A."/>
            <person name="Tuskan G."/>
            <person name="Grattapaglia D."/>
            <person name="Rokhsar D.S."/>
        </authorList>
    </citation>
    <scope>NUCLEOTIDE SEQUENCE</scope>
    <source>
        <tissue evidence="9">Leaf extractions</tissue>
    </source>
</reference>
<dbReference type="Gramene" id="KCW46287">
    <property type="protein sequence ID" value="KCW46287"/>
    <property type="gene ID" value="EUGRSUZ_K00154"/>
</dbReference>
<dbReference type="FunCoup" id="A0A058ZWW3">
    <property type="interactions" value="1"/>
</dbReference>
<feature type="domain" description="Pectinesterase inhibitor" evidence="8">
    <location>
        <begin position="59"/>
        <end position="217"/>
    </location>
</feature>
<keyword evidence="5" id="KW-1015">Disulfide bond</keyword>
<comment type="similarity">
    <text evidence="6">Belongs to the PMEI family.</text>
</comment>
<dbReference type="InParanoid" id="A0A058ZWW3"/>
<dbReference type="OrthoDB" id="1430376at2759"/>
<dbReference type="GO" id="GO:0004857">
    <property type="term" value="F:enzyme inhibitor activity"/>
    <property type="evidence" value="ECO:0000318"/>
    <property type="project" value="GO_Central"/>
</dbReference>
<evidence type="ECO:0000256" key="3">
    <source>
        <dbReference type="ARBA" id="ARBA00022525"/>
    </source>
</evidence>
<dbReference type="GO" id="GO:0009827">
    <property type="term" value="P:plant-type cell wall modification"/>
    <property type="evidence" value="ECO:0000318"/>
    <property type="project" value="GO_Central"/>
</dbReference>
<proteinExistence type="inferred from homology"/>
<dbReference type="CDD" id="cd15798">
    <property type="entry name" value="PMEI-like_3"/>
    <property type="match status" value="1"/>
</dbReference>
<evidence type="ECO:0000259" key="8">
    <source>
        <dbReference type="SMART" id="SM00856"/>
    </source>
</evidence>
<sequence>MRAFSVVRSMESSTCKNQSSPSPPTIPRLALAISTTAIFTLFSIAQPCAASSGFDPSPSYTEFIKTSCGFTIYPDVCYQTLSPYASTIQTSPKEMANAALLVTLDGALSASNMVSRLSNAGGLSKREARAVIDCVETMSDSVDEIRQSLVAMKTLDGPEFETNMSDMRTWVSAALTDEDTCMDGFQERGISNNKKVEGPIRSSIVRVAQLTSNALALINRLQ</sequence>
<feature type="compositionally biased region" description="Polar residues" evidence="7">
    <location>
        <begin position="10"/>
        <end position="20"/>
    </location>
</feature>
<dbReference type="Gene3D" id="1.20.140.40">
    <property type="entry name" value="Invertase/pectin methylesterase inhibitor family protein"/>
    <property type="match status" value="1"/>
</dbReference>
<dbReference type="Pfam" id="PF04043">
    <property type="entry name" value="PMEI"/>
    <property type="match status" value="1"/>
</dbReference>
<name>A0A058ZWW3_EUCGR</name>
<dbReference type="SMART" id="SM00856">
    <property type="entry name" value="PMEI"/>
    <property type="match status" value="1"/>
</dbReference>
<dbReference type="SUPFAM" id="SSF101148">
    <property type="entry name" value="Plant invertase/pectin methylesterase inhibitor"/>
    <property type="match status" value="1"/>
</dbReference>
<dbReference type="NCBIfam" id="TIGR01614">
    <property type="entry name" value="PME_inhib"/>
    <property type="match status" value="1"/>
</dbReference>
<dbReference type="InterPro" id="IPR006501">
    <property type="entry name" value="Pectinesterase_inhib_dom"/>
</dbReference>
<dbReference type="InterPro" id="IPR035513">
    <property type="entry name" value="Invertase/methylesterase_inhib"/>
</dbReference>
<keyword evidence="3" id="KW-0964">Secreted</keyword>
<dbReference type="KEGG" id="egr:104424340"/>
<evidence type="ECO:0000256" key="7">
    <source>
        <dbReference type="SAM" id="MobiDB-lite"/>
    </source>
</evidence>
<gene>
    <name evidence="9" type="ORF">EUGRSUZ_K00154</name>
</gene>
<comment type="subcellular location">
    <subcellularLocation>
        <location evidence="1">Secreted</location>
        <location evidence="1">Extracellular space</location>
        <location evidence="1">Apoplast</location>
    </subcellularLocation>
</comment>
<dbReference type="GO" id="GO:0009505">
    <property type="term" value="C:plant-type cell wall"/>
    <property type="evidence" value="ECO:0000318"/>
    <property type="project" value="GO_Central"/>
</dbReference>
<dbReference type="AlphaFoldDB" id="A0A058ZWW3"/>
<evidence type="ECO:0000256" key="1">
    <source>
        <dbReference type="ARBA" id="ARBA00004271"/>
    </source>
</evidence>
<keyword evidence="2" id="KW-0052">Apoplast</keyword>
<evidence type="ECO:0000256" key="4">
    <source>
        <dbReference type="ARBA" id="ARBA00022729"/>
    </source>
</evidence>
<dbReference type="GO" id="GO:0048046">
    <property type="term" value="C:apoplast"/>
    <property type="evidence" value="ECO:0007669"/>
    <property type="project" value="UniProtKB-SubCell"/>
</dbReference>
<dbReference type="InterPro" id="IPR051955">
    <property type="entry name" value="PME_Inhibitor"/>
</dbReference>
<dbReference type="eggNOG" id="ENOG502S0CF">
    <property type="taxonomic scope" value="Eukaryota"/>
</dbReference>
<protein>
    <recommendedName>
        <fullName evidence="8">Pectinesterase inhibitor domain-containing protein</fullName>
    </recommendedName>
</protein>
<accession>A0A058ZWW3</accession>
<dbReference type="STRING" id="71139.A0A058ZWW3"/>
<evidence type="ECO:0000256" key="5">
    <source>
        <dbReference type="ARBA" id="ARBA00023157"/>
    </source>
</evidence>
<feature type="region of interest" description="Disordered" evidence="7">
    <location>
        <begin position="1"/>
        <end position="23"/>
    </location>
</feature>
<dbReference type="FunFam" id="1.20.140.40:FF:000006">
    <property type="entry name" value="Pectinesterase inhibitor 3"/>
    <property type="match status" value="1"/>
</dbReference>
<dbReference type="PANTHER" id="PTHR31080:SF161">
    <property type="entry name" value="OS10G0508700 PROTEIN"/>
    <property type="match status" value="1"/>
</dbReference>
<keyword evidence="4" id="KW-0732">Signal</keyword>
<dbReference type="PANTHER" id="PTHR31080">
    <property type="entry name" value="PECTINESTERASE INHIBITOR-LIKE"/>
    <property type="match status" value="1"/>
</dbReference>
<evidence type="ECO:0000313" key="9">
    <source>
        <dbReference type="EMBL" id="KCW46287.1"/>
    </source>
</evidence>
<evidence type="ECO:0000256" key="6">
    <source>
        <dbReference type="ARBA" id="ARBA00038471"/>
    </source>
</evidence>